<dbReference type="CDD" id="cd02120">
    <property type="entry name" value="PA_subtilisin_like"/>
    <property type="match status" value="1"/>
</dbReference>
<evidence type="ECO:0000313" key="1">
    <source>
        <dbReference type="EMBL" id="KAF9591815.1"/>
    </source>
</evidence>
<name>A0A835H1W5_9MAGN</name>
<dbReference type="OrthoDB" id="1702760at2759"/>
<organism evidence="1 2">
    <name type="scientific">Coptis chinensis</name>
    <dbReference type="NCBI Taxonomy" id="261450"/>
    <lineage>
        <taxon>Eukaryota</taxon>
        <taxon>Viridiplantae</taxon>
        <taxon>Streptophyta</taxon>
        <taxon>Embryophyta</taxon>
        <taxon>Tracheophyta</taxon>
        <taxon>Spermatophyta</taxon>
        <taxon>Magnoliopsida</taxon>
        <taxon>Ranunculales</taxon>
        <taxon>Ranunculaceae</taxon>
        <taxon>Coptidoideae</taxon>
        <taxon>Coptis</taxon>
    </lineage>
</organism>
<comment type="caution">
    <text evidence="1">The sequence shown here is derived from an EMBL/GenBank/DDBJ whole genome shotgun (WGS) entry which is preliminary data.</text>
</comment>
<accession>A0A835H1W5</accession>
<dbReference type="Proteomes" id="UP000631114">
    <property type="component" value="Unassembled WGS sequence"/>
</dbReference>
<feature type="non-terminal residue" evidence="1">
    <location>
        <position position="1"/>
    </location>
</feature>
<dbReference type="Gene3D" id="3.50.30.30">
    <property type="match status" value="1"/>
</dbReference>
<protein>
    <submittedName>
        <fullName evidence="1">Uncharacterized protein</fullName>
    </submittedName>
</protein>
<gene>
    <name evidence="1" type="ORF">IFM89_008465</name>
</gene>
<dbReference type="EMBL" id="JADFTS010000008">
    <property type="protein sequence ID" value="KAF9591815.1"/>
    <property type="molecule type" value="Genomic_DNA"/>
</dbReference>
<sequence>MGFLISVQANTTGLVKQWHIICHIPCISVYKALYKSFGGFAIDVVAFINQLSSFSSWIFTVGTAAYDRVYSNSLILGNNITILGTGLAPGTDNGTMYTLVAATHALSNETTDVNNMYLGECQDSNSLNRDLVQGSLLICSYSIRFVLDLSTIKNALETAGNLSAAGVIFYMDPLVIGFQLNPTPMAMPGVIIPSSDDSK</sequence>
<dbReference type="AlphaFoldDB" id="A0A835H1W5"/>
<evidence type="ECO:0000313" key="2">
    <source>
        <dbReference type="Proteomes" id="UP000631114"/>
    </source>
</evidence>
<reference evidence="1 2" key="1">
    <citation type="submission" date="2020-10" db="EMBL/GenBank/DDBJ databases">
        <title>The Coptis chinensis genome and diversification of protoberbering-type alkaloids.</title>
        <authorList>
            <person name="Wang B."/>
            <person name="Shu S."/>
            <person name="Song C."/>
            <person name="Liu Y."/>
        </authorList>
    </citation>
    <scope>NUCLEOTIDE SEQUENCE [LARGE SCALE GENOMIC DNA]</scope>
    <source>
        <strain evidence="1">HL-2020</strain>
        <tissue evidence="1">Leaf</tissue>
    </source>
</reference>
<proteinExistence type="predicted"/>
<keyword evidence="2" id="KW-1185">Reference proteome</keyword>